<keyword evidence="3" id="KW-1185">Reference proteome</keyword>
<dbReference type="Pfam" id="PF15365">
    <property type="entry name" value="PNRC"/>
    <property type="match status" value="1"/>
</dbReference>
<feature type="region of interest" description="Disordered" evidence="1">
    <location>
        <begin position="43"/>
        <end position="84"/>
    </location>
</feature>
<protein>
    <submittedName>
        <fullName evidence="2">BTB-POZ and MATH domain 4</fullName>
    </submittedName>
</protein>
<reference evidence="3" key="1">
    <citation type="journal article" date="2019" name="Curr. Biol.">
        <title>Genome Sequence of Striga asiatica Provides Insight into the Evolution of Plant Parasitism.</title>
        <authorList>
            <person name="Yoshida S."/>
            <person name="Kim S."/>
            <person name="Wafula E.K."/>
            <person name="Tanskanen J."/>
            <person name="Kim Y.M."/>
            <person name="Honaas L."/>
            <person name="Yang Z."/>
            <person name="Spallek T."/>
            <person name="Conn C.E."/>
            <person name="Ichihashi Y."/>
            <person name="Cheong K."/>
            <person name="Cui S."/>
            <person name="Der J.P."/>
            <person name="Gundlach H."/>
            <person name="Jiao Y."/>
            <person name="Hori C."/>
            <person name="Ishida J.K."/>
            <person name="Kasahara H."/>
            <person name="Kiba T."/>
            <person name="Kim M.S."/>
            <person name="Koo N."/>
            <person name="Laohavisit A."/>
            <person name="Lee Y.H."/>
            <person name="Lumba S."/>
            <person name="McCourt P."/>
            <person name="Mortimer J.C."/>
            <person name="Mutuku J.M."/>
            <person name="Nomura T."/>
            <person name="Sasaki-Sekimoto Y."/>
            <person name="Seto Y."/>
            <person name="Wang Y."/>
            <person name="Wakatake T."/>
            <person name="Sakakibara H."/>
            <person name="Demura T."/>
            <person name="Yamaguchi S."/>
            <person name="Yoneyama K."/>
            <person name="Manabe R.I."/>
            <person name="Nelson D.C."/>
            <person name="Schulman A.H."/>
            <person name="Timko M.P."/>
            <person name="dePamphilis C.W."/>
            <person name="Choi D."/>
            <person name="Shirasu K."/>
        </authorList>
    </citation>
    <scope>NUCLEOTIDE SEQUENCE [LARGE SCALE GENOMIC DNA]</scope>
    <source>
        <strain evidence="3">cv. UVA1</strain>
    </source>
</reference>
<dbReference type="Proteomes" id="UP000325081">
    <property type="component" value="Unassembled WGS sequence"/>
</dbReference>
<dbReference type="EMBL" id="BKCP01012514">
    <property type="protein sequence ID" value="GER56165.1"/>
    <property type="molecule type" value="Genomic_DNA"/>
</dbReference>
<name>A0A5A7RG48_STRAF</name>
<comment type="caution">
    <text evidence="2">The sequence shown here is derived from an EMBL/GenBank/DDBJ whole genome shotgun (WGS) entry which is preliminary data.</text>
</comment>
<accession>A0A5A7RG48</accession>
<proteinExistence type="predicted"/>
<dbReference type="InterPro" id="IPR028322">
    <property type="entry name" value="PNRC-like_rgn"/>
</dbReference>
<evidence type="ECO:0000256" key="1">
    <source>
        <dbReference type="SAM" id="MobiDB-lite"/>
    </source>
</evidence>
<feature type="compositionally biased region" description="Low complexity" evidence="1">
    <location>
        <begin position="53"/>
        <end position="77"/>
    </location>
</feature>
<evidence type="ECO:0000313" key="3">
    <source>
        <dbReference type="Proteomes" id="UP000325081"/>
    </source>
</evidence>
<evidence type="ECO:0000313" key="2">
    <source>
        <dbReference type="EMBL" id="GER56165.1"/>
    </source>
</evidence>
<dbReference type="AlphaFoldDB" id="A0A5A7RG48"/>
<organism evidence="2 3">
    <name type="scientific">Striga asiatica</name>
    <name type="common">Asiatic witchweed</name>
    <name type="synonym">Buchnera asiatica</name>
    <dbReference type="NCBI Taxonomy" id="4170"/>
    <lineage>
        <taxon>Eukaryota</taxon>
        <taxon>Viridiplantae</taxon>
        <taxon>Streptophyta</taxon>
        <taxon>Embryophyta</taxon>
        <taxon>Tracheophyta</taxon>
        <taxon>Spermatophyta</taxon>
        <taxon>Magnoliopsida</taxon>
        <taxon>eudicotyledons</taxon>
        <taxon>Gunneridae</taxon>
        <taxon>Pentapetalae</taxon>
        <taxon>asterids</taxon>
        <taxon>lamiids</taxon>
        <taxon>Lamiales</taxon>
        <taxon>Orobanchaceae</taxon>
        <taxon>Buchnereae</taxon>
        <taxon>Striga</taxon>
    </lineage>
</organism>
<gene>
    <name evidence="2" type="ORF">STAS_33874</name>
</gene>
<dbReference type="GO" id="GO:0016071">
    <property type="term" value="P:mRNA metabolic process"/>
    <property type="evidence" value="ECO:0007669"/>
    <property type="project" value="UniProtKB-ARBA"/>
</dbReference>
<sequence length="110" mass="11620">MGSVAGSGSNRSGGRRPWNSGRYRLRVEKEFWAGPCFLNSPPSTAVPIPKFHSPSSSSSSSSSSFGLSSPSSDGSESSEFRSDDQFQSATQVLCSLLHIGVERVEGNSTS</sequence>
<feature type="region of interest" description="Disordered" evidence="1">
    <location>
        <begin position="1"/>
        <end position="20"/>
    </location>
</feature>